<evidence type="ECO:0000256" key="2">
    <source>
        <dbReference type="ARBA" id="ARBA00009540"/>
    </source>
</evidence>
<evidence type="ECO:0000256" key="5">
    <source>
        <dbReference type="SAM" id="MobiDB-lite"/>
    </source>
</evidence>
<reference evidence="7" key="1">
    <citation type="journal article" date="2023" name="Plant J.">
        <title>The genome of the king protea, Protea cynaroides.</title>
        <authorList>
            <person name="Chang J."/>
            <person name="Duong T.A."/>
            <person name="Schoeman C."/>
            <person name="Ma X."/>
            <person name="Roodt D."/>
            <person name="Barker N."/>
            <person name="Li Z."/>
            <person name="Van de Peer Y."/>
            <person name="Mizrachi E."/>
        </authorList>
    </citation>
    <scope>NUCLEOTIDE SEQUENCE</scope>
    <source>
        <tissue evidence="7">Young leaves</tissue>
    </source>
</reference>
<dbReference type="Proteomes" id="UP001141806">
    <property type="component" value="Unassembled WGS sequence"/>
</dbReference>
<comment type="subcellular location">
    <subcellularLocation>
        <location evidence="1">Mitochondrion</location>
    </subcellularLocation>
</comment>
<organism evidence="7 8">
    <name type="scientific">Protea cynaroides</name>
    <dbReference type="NCBI Taxonomy" id="273540"/>
    <lineage>
        <taxon>Eukaryota</taxon>
        <taxon>Viridiplantae</taxon>
        <taxon>Streptophyta</taxon>
        <taxon>Embryophyta</taxon>
        <taxon>Tracheophyta</taxon>
        <taxon>Spermatophyta</taxon>
        <taxon>Magnoliopsida</taxon>
        <taxon>Proteales</taxon>
        <taxon>Proteaceae</taxon>
        <taxon>Protea</taxon>
    </lineage>
</organism>
<keyword evidence="3" id="KW-0496">Mitochondrion</keyword>
<accession>A0A9Q0K7C1</accession>
<evidence type="ECO:0000256" key="4">
    <source>
        <dbReference type="ARBA" id="ARBA00040604"/>
    </source>
</evidence>
<protein>
    <recommendedName>
        <fullName evidence="4">Oxidation resistance protein 1</fullName>
    </recommendedName>
</protein>
<dbReference type="AlphaFoldDB" id="A0A9Q0K7C1"/>
<feature type="domain" description="TLDc" evidence="6">
    <location>
        <begin position="230"/>
        <end position="393"/>
    </location>
</feature>
<evidence type="ECO:0000256" key="3">
    <source>
        <dbReference type="ARBA" id="ARBA00023128"/>
    </source>
</evidence>
<proteinExistence type="inferred from homology"/>
<evidence type="ECO:0000313" key="8">
    <source>
        <dbReference type="Proteomes" id="UP001141806"/>
    </source>
</evidence>
<feature type="region of interest" description="Disordered" evidence="5">
    <location>
        <begin position="71"/>
        <end position="106"/>
    </location>
</feature>
<dbReference type="Pfam" id="PF07534">
    <property type="entry name" value="TLD"/>
    <property type="match status" value="1"/>
</dbReference>
<sequence>MLQENYSFSAFSSLNRKTKQPERQRFAPFSLFTVLFSEDRRVPSSMGRELSFRTRAAHFVSDLTTVLLNPISDEPLTPREDSMDPKGSEEESKVEEDSEPLVDGPDTSSFTAFLYSFLSPSESEDHLHGEEQNGYHDEMGKSSSDHSPVKGNNAKKTMFSRGKQSLARVIYYATKLNGYRNQASGWKGDQTMKSDELGSSNFHGLELRPIQNSKETASRFSLPDISEPSLLLSERTRSGLCDSLPSLVQGRKWVLLYSTWRHGISLSTLYRRSSLCPGLCLLVVGDRKGAVFGGLVDAPLRPTSKRKYQGTNSTFLFTNISGHPMVFRPTGANHYFTLCSPDFLALGGGSHFALYLGEDLLRGSSSVSETYGNPCLAETEDFEVKEVELWGFAYSSKYEETIALCRSEAPGICRLVDLS</sequence>
<feature type="region of interest" description="Disordered" evidence="5">
    <location>
        <begin position="123"/>
        <end position="158"/>
    </location>
</feature>
<gene>
    <name evidence="7" type="ORF">NE237_017072</name>
</gene>
<dbReference type="EMBL" id="JAMYWD010000007">
    <property type="protein sequence ID" value="KAJ4965223.1"/>
    <property type="molecule type" value="Genomic_DNA"/>
</dbReference>
<feature type="compositionally biased region" description="Basic and acidic residues" evidence="5">
    <location>
        <begin position="76"/>
        <end position="91"/>
    </location>
</feature>
<evidence type="ECO:0000313" key="7">
    <source>
        <dbReference type="EMBL" id="KAJ4965223.1"/>
    </source>
</evidence>
<dbReference type="SMART" id="SM00584">
    <property type="entry name" value="TLDc"/>
    <property type="match status" value="1"/>
</dbReference>
<dbReference type="InterPro" id="IPR006571">
    <property type="entry name" value="TLDc_dom"/>
</dbReference>
<dbReference type="PANTHER" id="PTHR23354">
    <property type="entry name" value="NUCLEOLAR PROTEIN 7/ESTROGEN RECEPTOR COACTIVATOR-RELATED"/>
    <property type="match status" value="1"/>
</dbReference>
<dbReference type="PANTHER" id="PTHR23354:SF62">
    <property type="entry name" value="MUSTARD, ISOFORM V"/>
    <property type="match status" value="1"/>
</dbReference>
<feature type="compositionally biased region" description="Basic and acidic residues" evidence="5">
    <location>
        <begin position="123"/>
        <end position="148"/>
    </location>
</feature>
<dbReference type="OrthoDB" id="26679at2759"/>
<comment type="caution">
    <text evidence="7">The sequence shown here is derived from an EMBL/GenBank/DDBJ whole genome shotgun (WGS) entry which is preliminary data.</text>
</comment>
<comment type="similarity">
    <text evidence="2">Belongs to the OXR1 family.</text>
</comment>
<evidence type="ECO:0000259" key="6">
    <source>
        <dbReference type="PROSITE" id="PS51886"/>
    </source>
</evidence>
<dbReference type="GO" id="GO:0005739">
    <property type="term" value="C:mitochondrion"/>
    <property type="evidence" value="ECO:0007669"/>
    <property type="project" value="UniProtKB-SubCell"/>
</dbReference>
<name>A0A9Q0K7C1_9MAGN</name>
<dbReference type="PROSITE" id="PS51886">
    <property type="entry name" value="TLDC"/>
    <property type="match status" value="1"/>
</dbReference>
<evidence type="ECO:0000256" key="1">
    <source>
        <dbReference type="ARBA" id="ARBA00004173"/>
    </source>
</evidence>
<keyword evidence="8" id="KW-1185">Reference proteome</keyword>